<dbReference type="RefSeq" id="WP_248824055.1">
    <property type="nucleotide sequence ID" value="NZ_JALKFT010000005.1"/>
</dbReference>
<protein>
    <recommendedName>
        <fullName evidence="3">DUF4276 family protein</fullName>
    </recommendedName>
</protein>
<evidence type="ECO:0000313" key="1">
    <source>
        <dbReference type="EMBL" id="MCK9875639.1"/>
    </source>
</evidence>
<evidence type="ECO:0008006" key="3">
    <source>
        <dbReference type="Google" id="ProtNLM"/>
    </source>
</evidence>
<comment type="caution">
    <text evidence="1">The sequence shown here is derived from an EMBL/GenBank/DDBJ whole genome shotgun (WGS) entry which is preliminary data.</text>
</comment>
<evidence type="ECO:0000313" key="2">
    <source>
        <dbReference type="Proteomes" id="UP001201873"/>
    </source>
</evidence>
<name>A0ABT0JVS3_9ACTN</name>
<gene>
    <name evidence="1" type="ORF">MXD59_07620</name>
</gene>
<reference evidence="1 2" key="1">
    <citation type="submission" date="2022-04" db="EMBL/GenBank/DDBJ databases">
        <title>Genome diversity in the genus Frankia.</title>
        <authorList>
            <person name="Carlos-Shanley C."/>
            <person name="Hahn D."/>
        </authorList>
    </citation>
    <scope>NUCLEOTIDE SEQUENCE [LARGE SCALE GENOMIC DNA]</scope>
    <source>
        <strain evidence="1 2">Ag45/Mut15</strain>
    </source>
</reference>
<dbReference type="Proteomes" id="UP001201873">
    <property type="component" value="Unassembled WGS sequence"/>
</dbReference>
<keyword evidence="2" id="KW-1185">Reference proteome</keyword>
<proteinExistence type="predicted"/>
<organism evidence="1 2">
    <name type="scientific">Frankia umida</name>
    <dbReference type="NCBI Taxonomy" id="573489"/>
    <lineage>
        <taxon>Bacteria</taxon>
        <taxon>Bacillati</taxon>
        <taxon>Actinomycetota</taxon>
        <taxon>Actinomycetes</taxon>
        <taxon>Frankiales</taxon>
        <taxon>Frankiaceae</taxon>
        <taxon>Frankia</taxon>
    </lineage>
</organism>
<sequence>MTRQLAAVAAEADRPNMIFVHRDADREGPTARRTEIAVAAAENSVLEPVVPVIPVRHLEAWLLLSEGEIRRAVGRPRGSVPLSLPSLREIEEKDCKTILRRALVEAGETSGRRRQKASTDAAFSAYRKVLLERLDIDGPVRELPSWRALEADIRTAVSRLMSA</sequence>
<dbReference type="EMBL" id="JALKFT010000005">
    <property type="protein sequence ID" value="MCK9875639.1"/>
    <property type="molecule type" value="Genomic_DNA"/>
</dbReference>
<accession>A0ABT0JVS3</accession>